<feature type="compositionally biased region" description="Basic and acidic residues" evidence="1">
    <location>
        <begin position="45"/>
        <end position="56"/>
    </location>
</feature>
<dbReference type="KEGG" id="hir:HETIRDRAFT_118902"/>
<protein>
    <submittedName>
        <fullName evidence="2">Uncharacterized protein</fullName>
    </submittedName>
</protein>
<dbReference type="STRING" id="747525.W4JT31"/>
<feature type="compositionally biased region" description="Basic and acidic residues" evidence="1">
    <location>
        <begin position="76"/>
        <end position="87"/>
    </location>
</feature>
<sequence length="467" mass="50702">MLLHEDHDASSPSRNSSPDVVLMVSNPDIGRVDRGTSPHPSNAGRIDRGTSPHHPEPAVITLTPHLNNFSDDNAEDYAKFKERERTRRPSSQGPPRDASRNENPDDRNPPGSDEVPMGVPPPATIVANVGAAGPSGLRARTAAQLPSHGEINSIPVIQGATPPPVPTGGQIPRSMGRTTLGTNPHAGELERHVDALLQRSTISAGNPGMSIATYLDDWLVPVSRSEDSPSKQTLTPPLGMNITTDDHELSSSIPTNSPSMSTESSFQPSSSPENWAPSNQVGPTLSALSSGMYHVPENIPRLYQIQEGLRARSWNALHRGHGKVAQHIAIPRRPPLTGYEIFPYPMGVPTRRNRPSIEETREEEVEEPRQPSAAEQLLAGVFDTGLECLLLVLDFVQTRDRITEMTREITTTPIRIIALMKEAMGTKDPMTTREGPSRSEKGGKEVEELLPLLGSKMTLNYRSSATT</sequence>
<dbReference type="HOGENOM" id="CLU_050560_0_0_1"/>
<feature type="compositionally biased region" description="Low complexity" evidence="1">
    <location>
        <begin position="250"/>
        <end position="272"/>
    </location>
</feature>
<feature type="compositionally biased region" description="Basic and acidic residues" evidence="1">
    <location>
        <begin position="97"/>
        <end position="108"/>
    </location>
</feature>
<feature type="compositionally biased region" description="Basic and acidic residues" evidence="1">
    <location>
        <begin position="435"/>
        <end position="447"/>
    </location>
</feature>
<organism evidence="2 3">
    <name type="scientific">Heterobasidion irregulare (strain TC 32-1)</name>
    <dbReference type="NCBI Taxonomy" id="747525"/>
    <lineage>
        <taxon>Eukaryota</taxon>
        <taxon>Fungi</taxon>
        <taxon>Dikarya</taxon>
        <taxon>Basidiomycota</taxon>
        <taxon>Agaricomycotina</taxon>
        <taxon>Agaricomycetes</taxon>
        <taxon>Russulales</taxon>
        <taxon>Bondarzewiaceae</taxon>
        <taxon>Heterobasidion</taxon>
        <taxon>Heterobasidion annosum species complex</taxon>
    </lineage>
</organism>
<dbReference type="EMBL" id="KI925464">
    <property type="protein sequence ID" value="ETW76698.1"/>
    <property type="molecule type" value="Genomic_DNA"/>
</dbReference>
<proteinExistence type="predicted"/>
<dbReference type="InParanoid" id="W4JT31"/>
<dbReference type="RefSeq" id="XP_009551577.1">
    <property type="nucleotide sequence ID" value="XM_009553282.1"/>
</dbReference>
<evidence type="ECO:0000313" key="2">
    <source>
        <dbReference type="EMBL" id="ETW76698.1"/>
    </source>
</evidence>
<feature type="region of interest" description="Disordered" evidence="1">
    <location>
        <begin position="426"/>
        <end position="448"/>
    </location>
</feature>
<accession>W4JT31</accession>
<evidence type="ECO:0000313" key="3">
    <source>
        <dbReference type="Proteomes" id="UP000030671"/>
    </source>
</evidence>
<evidence type="ECO:0000256" key="1">
    <source>
        <dbReference type="SAM" id="MobiDB-lite"/>
    </source>
</evidence>
<name>W4JT31_HETIT</name>
<dbReference type="GeneID" id="20666616"/>
<feature type="region of interest" description="Disordered" evidence="1">
    <location>
        <begin position="1"/>
        <end position="128"/>
    </location>
</feature>
<keyword evidence="3" id="KW-1185">Reference proteome</keyword>
<feature type="region of interest" description="Disordered" evidence="1">
    <location>
        <begin position="223"/>
        <end position="283"/>
    </location>
</feature>
<gene>
    <name evidence="2" type="ORF">HETIRDRAFT_118902</name>
</gene>
<dbReference type="AlphaFoldDB" id="W4JT31"/>
<reference evidence="2 3" key="1">
    <citation type="journal article" date="2012" name="New Phytol.">
        <title>Insight into trade-off between wood decay and parasitism from the genome of a fungal forest pathogen.</title>
        <authorList>
            <person name="Olson A."/>
            <person name="Aerts A."/>
            <person name="Asiegbu F."/>
            <person name="Belbahri L."/>
            <person name="Bouzid O."/>
            <person name="Broberg A."/>
            <person name="Canback B."/>
            <person name="Coutinho P.M."/>
            <person name="Cullen D."/>
            <person name="Dalman K."/>
            <person name="Deflorio G."/>
            <person name="van Diepen L.T."/>
            <person name="Dunand C."/>
            <person name="Duplessis S."/>
            <person name="Durling M."/>
            <person name="Gonthier P."/>
            <person name="Grimwood J."/>
            <person name="Fossdal C.G."/>
            <person name="Hansson D."/>
            <person name="Henrissat B."/>
            <person name="Hietala A."/>
            <person name="Himmelstrand K."/>
            <person name="Hoffmeister D."/>
            <person name="Hogberg N."/>
            <person name="James T.Y."/>
            <person name="Karlsson M."/>
            <person name="Kohler A."/>
            <person name="Kues U."/>
            <person name="Lee Y.H."/>
            <person name="Lin Y.C."/>
            <person name="Lind M."/>
            <person name="Lindquist E."/>
            <person name="Lombard V."/>
            <person name="Lucas S."/>
            <person name="Lunden K."/>
            <person name="Morin E."/>
            <person name="Murat C."/>
            <person name="Park J."/>
            <person name="Raffaello T."/>
            <person name="Rouze P."/>
            <person name="Salamov A."/>
            <person name="Schmutz J."/>
            <person name="Solheim H."/>
            <person name="Stahlberg J."/>
            <person name="Velez H."/>
            <person name="de Vries R.P."/>
            <person name="Wiebenga A."/>
            <person name="Woodward S."/>
            <person name="Yakovlev I."/>
            <person name="Garbelotto M."/>
            <person name="Martin F."/>
            <person name="Grigoriev I.V."/>
            <person name="Stenlid J."/>
        </authorList>
    </citation>
    <scope>NUCLEOTIDE SEQUENCE [LARGE SCALE GENOMIC DNA]</scope>
    <source>
        <strain evidence="2 3">TC 32-1</strain>
    </source>
</reference>
<feature type="region of interest" description="Disordered" evidence="1">
    <location>
        <begin position="350"/>
        <end position="372"/>
    </location>
</feature>
<dbReference type="Proteomes" id="UP000030671">
    <property type="component" value="Unassembled WGS sequence"/>
</dbReference>